<proteinExistence type="predicted"/>
<evidence type="ECO:0000313" key="2">
    <source>
        <dbReference type="Proteomes" id="UP000077755"/>
    </source>
</evidence>
<organism evidence="1 2">
    <name type="scientific">Daucus carota subsp. sativus</name>
    <name type="common">Carrot</name>
    <dbReference type="NCBI Taxonomy" id="79200"/>
    <lineage>
        <taxon>Eukaryota</taxon>
        <taxon>Viridiplantae</taxon>
        <taxon>Streptophyta</taxon>
        <taxon>Embryophyta</taxon>
        <taxon>Tracheophyta</taxon>
        <taxon>Spermatophyta</taxon>
        <taxon>Magnoliopsida</taxon>
        <taxon>eudicotyledons</taxon>
        <taxon>Gunneridae</taxon>
        <taxon>Pentapetalae</taxon>
        <taxon>asterids</taxon>
        <taxon>campanulids</taxon>
        <taxon>Apiales</taxon>
        <taxon>Apiaceae</taxon>
        <taxon>Apioideae</taxon>
        <taxon>Scandiceae</taxon>
        <taxon>Daucinae</taxon>
        <taxon>Daucus</taxon>
        <taxon>Daucus sect. Daucus</taxon>
    </lineage>
</organism>
<gene>
    <name evidence="1" type="ORF">DCAR_0623693</name>
</gene>
<evidence type="ECO:0000313" key="1">
    <source>
        <dbReference type="EMBL" id="WOH04284.1"/>
    </source>
</evidence>
<accession>A0A164VD73</accession>
<dbReference type="PANTHER" id="PTHR33137">
    <property type="entry name" value="MEDIATOR OF RNA POLYMERASE II TRANSCRIPTION SUBUNIT 15A-RELATED"/>
    <property type="match status" value="1"/>
</dbReference>
<dbReference type="GO" id="GO:0031490">
    <property type="term" value="F:chromatin DNA binding"/>
    <property type="evidence" value="ECO:0007669"/>
    <property type="project" value="InterPro"/>
</dbReference>
<name>A0A164VD73_DAUCS</name>
<reference evidence="1" key="2">
    <citation type="submission" date="2022-03" db="EMBL/GenBank/DDBJ databases">
        <title>Draft title - Genomic analysis of global carrot germplasm unveils the trajectory of domestication and the origin of high carotenoid orange carrot.</title>
        <authorList>
            <person name="Iorizzo M."/>
            <person name="Ellison S."/>
            <person name="Senalik D."/>
            <person name="Macko-Podgorni A."/>
            <person name="Grzebelus D."/>
            <person name="Bostan H."/>
            <person name="Rolling W."/>
            <person name="Curaba J."/>
            <person name="Simon P."/>
        </authorList>
    </citation>
    <scope>NUCLEOTIDE SEQUENCE</scope>
    <source>
        <tissue evidence="1">Leaf</tissue>
    </source>
</reference>
<dbReference type="GO" id="GO:0003713">
    <property type="term" value="F:transcription coactivator activity"/>
    <property type="evidence" value="ECO:0007669"/>
    <property type="project" value="InterPro"/>
</dbReference>
<keyword evidence="2" id="KW-1185">Reference proteome</keyword>
<dbReference type="Proteomes" id="UP000077755">
    <property type="component" value="Chromosome 6"/>
</dbReference>
<sequence length="126" mass="14558">MTSQIQISEYSLLIYFIKCIAYFLLQHKSLLLQQPQSQQGNNPQLEELKSFKNVLDRFLSFVQISKSNIQMGYKDKLGSYEKQILNSNRPQKPIPPMQLDQSLIPSHVHSMLQSQRQVSNDPSAAY</sequence>
<dbReference type="OMA" id="YFIKCIA"/>
<dbReference type="Gramene" id="KZM90167">
    <property type="protein sequence ID" value="KZM90167"/>
    <property type="gene ID" value="DCAR_022468"/>
</dbReference>
<dbReference type="InterPro" id="IPR044661">
    <property type="entry name" value="MED15a/b/c-like"/>
</dbReference>
<dbReference type="PANTHER" id="PTHR33137:SF4">
    <property type="entry name" value="MEDIATOR OF RNA POLYMERASE II TRANSCRIPTION SUBUNIT 15A-RELATED"/>
    <property type="match status" value="1"/>
</dbReference>
<protein>
    <submittedName>
        <fullName evidence="1">Uncharacterized protein</fullName>
    </submittedName>
</protein>
<dbReference type="EMBL" id="CP093348">
    <property type="protein sequence ID" value="WOH04284.1"/>
    <property type="molecule type" value="Genomic_DNA"/>
</dbReference>
<dbReference type="AlphaFoldDB" id="A0A164VD73"/>
<reference evidence="1" key="1">
    <citation type="journal article" date="2016" name="Nat. Genet.">
        <title>A high-quality carrot genome assembly provides new insights into carotenoid accumulation and asterid genome evolution.</title>
        <authorList>
            <person name="Iorizzo M."/>
            <person name="Ellison S."/>
            <person name="Senalik D."/>
            <person name="Zeng P."/>
            <person name="Satapoomin P."/>
            <person name="Huang J."/>
            <person name="Bowman M."/>
            <person name="Iovene M."/>
            <person name="Sanseverino W."/>
            <person name="Cavagnaro P."/>
            <person name="Yildiz M."/>
            <person name="Macko-Podgorni A."/>
            <person name="Moranska E."/>
            <person name="Grzebelus E."/>
            <person name="Grzebelus D."/>
            <person name="Ashrafi H."/>
            <person name="Zheng Z."/>
            <person name="Cheng S."/>
            <person name="Spooner D."/>
            <person name="Van Deynze A."/>
            <person name="Simon P."/>
        </authorList>
    </citation>
    <scope>NUCLEOTIDE SEQUENCE</scope>
    <source>
        <tissue evidence="1">Leaf</tissue>
    </source>
</reference>